<evidence type="ECO:0000313" key="3">
    <source>
        <dbReference type="Proteomes" id="UP000237423"/>
    </source>
</evidence>
<feature type="domain" description="DUF4325" evidence="1">
    <location>
        <begin position="27"/>
        <end position="87"/>
    </location>
</feature>
<gene>
    <name evidence="2" type="ORF">AADEFJLK_00019</name>
</gene>
<name>A0A2S5CQB3_9GAMM</name>
<organism evidence="2 3">
    <name type="scientific">Methylovulum psychrotolerans</name>
    <dbReference type="NCBI Taxonomy" id="1704499"/>
    <lineage>
        <taxon>Bacteria</taxon>
        <taxon>Pseudomonadati</taxon>
        <taxon>Pseudomonadota</taxon>
        <taxon>Gammaproteobacteria</taxon>
        <taxon>Methylococcales</taxon>
        <taxon>Methylococcaceae</taxon>
        <taxon>Methylovulum</taxon>
    </lineage>
</organism>
<dbReference type="EMBL" id="PGFZ01000001">
    <property type="protein sequence ID" value="POZ53010.1"/>
    <property type="molecule type" value="Genomic_DNA"/>
</dbReference>
<dbReference type="AlphaFoldDB" id="A0A2S5CQB3"/>
<accession>A0A2S5CQB3</accession>
<protein>
    <recommendedName>
        <fullName evidence="1">DUF4325 domain-containing protein</fullName>
    </recommendedName>
</protein>
<dbReference type="Proteomes" id="UP000237423">
    <property type="component" value="Unassembled WGS sequence"/>
</dbReference>
<evidence type="ECO:0000259" key="1">
    <source>
        <dbReference type="Pfam" id="PF14213"/>
    </source>
</evidence>
<evidence type="ECO:0000313" key="2">
    <source>
        <dbReference type="EMBL" id="POZ53010.1"/>
    </source>
</evidence>
<reference evidence="2 3" key="1">
    <citation type="submission" date="2017-11" db="EMBL/GenBank/DDBJ databases">
        <title>Draft Genome Sequence of Methylobacter psychrotolerans Sph1T, an Obligate Methanotroph from Low-Temperature Environments.</title>
        <authorList>
            <person name="Oshkin I.Y."/>
            <person name="Miroshnikov K."/>
            <person name="Belova S.E."/>
            <person name="Korzhenkov A."/>
            <person name="Toshchakov S.V."/>
            <person name="Dedysh S.N."/>
        </authorList>
    </citation>
    <scope>NUCLEOTIDE SEQUENCE [LARGE SCALE GENOMIC DNA]</scope>
    <source>
        <strain evidence="2 3">Sph1</strain>
    </source>
</reference>
<dbReference type="RefSeq" id="WP_103972875.1">
    <property type="nucleotide sequence ID" value="NZ_PGFZ01000001.1"/>
</dbReference>
<dbReference type="InterPro" id="IPR025474">
    <property type="entry name" value="DUF4325"/>
</dbReference>
<dbReference type="Pfam" id="PF14213">
    <property type="entry name" value="DUF4325"/>
    <property type="match status" value="1"/>
</dbReference>
<comment type="caution">
    <text evidence="2">The sequence shown here is derived from an EMBL/GenBank/DDBJ whole genome shotgun (WGS) entry which is preliminary data.</text>
</comment>
<proteinExistence type="predicted"/>
<sequence>MKSKTIIIANDYTDTPAGRYKTDGSYSGERFREEFLYPALQDNDEVNIDLNGALGFGSSFLEEAFGGLIREKGMPLADIKGKLKIVSSRALYNKRIWSYLEKAQAEKSKVW</sequence>